<proteinExistence type="predicted"/>
<dbReference type="HOGENOM" id="CLU_2759314_0_0_1"/>
<accession>A0A0C3A380</accession>
<dbReference type="AlphaFoldDB" id="A0A0C3A380"/>
<dbReference type="InParanoid" id="A0A0C3A380"/>
<sequence length="70" mass="7553">MVSVTFQQSWKGLFRVNNSKAVIPNAHTSASVDASPFSSISGAIQFNVPPCGPETDIENEEILNSERSKS</sequence>
<evidence type="ECO:0000313" key="1">
    <source>
        <dbReference type="EMBL" id="KIM68088.1"/>
    </source>
</evidence>
<reference evidence="2" key="2">
    <citation type="submission" date="2015-01" db="EMBL/GenBank/DDBJ databases">
        <title>Evolutionary Origins and Diversification of the Mycorrhizal Mutualists.</title>
        <authorList>
            <consortium name="DOE Joint Genome Institute"/>
            <consortium name="Mycorrhizal Genomics Consortium"/>
            <person name="Kohler A."/>
            <person name="Kuo A."/>
            <person name="Nagy L.G."/>
            <person name="Floudas D."/>
            <person name="Copeland A."/>
            <person name="Barry K.W."/>
            <person name="Cichocki N."/>
            <person name="Veneault-Fourrey C."/>
            <person name="LaButti K."/>
            <person name="Lindquist E.A."/>
            <person name="Lipzen A."/>
            <person name="Lundell T."/>
            <person name="Morin E."/>
            <person name="Murat C."/>
            <person name="Riley R."/>
            <person name="Ohm R."/>
            <person name="Sun H."/>
            <person name="Tunlid A."/>
            <person name="Henrissat B."/>
            <person name="Grigoriev I.V."/>
            <person name="Hibbett D.S."/>
            <person name="Martin F."/>
        </authorList>
    </citation>
    <scope>NUCLEOTIDE SEQUENCE [LARGE SCALE GENOMIC DNA]</scope>
    <source>
        <strain evidence="2">Foug A</strain>
    </source>
</reference>
<dbReference type="EMBL" id="KN822010">
    <property type="protein sequence ID" value="KIM68088.1"/>
    <property type="molecule type" value="Genomic_DNA"/>
</dbReference>
<gene>
    <name evidence="1" type="ORF">SCLCIDRAFT_1209471</name>
</gene>
<evidence type="ECO:0000313" key="2">
    <source>
        <dbReference type="Proteomes" id="UP000053989"/>
    </source>
</evidence>
<keyword evidence="2" id="KW-1185">Reference proteome</keyword>
<dbReference type="Proteomes" id="UP000053989">
    <property type="component" value="Unassembled WGS sequence"/>
</dbReference>
<reference evidence="1 2" key="1">
    <citation type="submission" date="2014-04" db="EMBL/GenBank/DDBJ databases">
        <authorList>
            <consortium name="DOE Joint Genome Institute"/>
            <person name="Kuo A."/>
            <person name="Kohler A."/>
            <person name="Nagy L.G."/>
            <person name="Floudas D."/>
            <person name="Copeland A."/>
            <person name="Barry K.W."/>
            <person name="Cichocki N."/>
            <person name="Veneault-Fourrey C."/>
            <person name="LaButti K."/>
            <person name="Lindquist E.A."/>
            <person name="Lipzen A."/>
            <person name="Lundell T."/>
            <person name="Morin E."/>
            <person name="Murat C."/>
            <person name="Sun H."/>
            <person name="Tunlid A."/>
            <person name="Henrissat B."/>
            <person name="Grigoriev I.V."/>
            <person name="Hibbett D.S."/>
            <person name="Martin F."/>
            <person name="Nordberg H.P."/>
            <person name="Cantor M.N."/>
            <person name="Hua S.X."/>
        </authorList>
    </citation>
    <scope>NUCLEOTIDE SEQUENCE [LARGE SCALE GENOMIC DNA]</scope>
    <source>
        <strain evidence="1 2">Foug A</strain>
    </source>
</reference>
<organism evidence="1 2">
    <name type="scientific">Scleroderma citrinum Foug A</name>
    <dbReference type="NCBI Taxonomy" id="1036808"/>
    <lineage>
        <taxon>Eukaryota</taxon>
        <taxon>Fungi</taxon>
        <taxon>Dikarya</taxon>
        <taxon>Basidiomycota</taxon>
        <taxon>Agaricomycotina</taxon>
        <taxon>Agaricomycetes</taxon>
        <taxon>Agaricomycetidae</taxon>
        <taxon>Boletales</taxon>
        <taxon>Sclerodermatineae</taxon>
        <taxon>Sclerodermataceae</taxon>
        <taxon>Scleroderma</taxon>
    </lineage>
</organism>
<name>A0A0C3A380_9AGAM</name>
<protein>
    <submittedName>
        <fullName evidence="1">Uncharacterized protein</fullName>
    </submittedName>
</protein>